<organism evidence="1 2">
    <name type="scientific">Rhynchosporium secalis</name>
    <name type="common">Barley scald fungus</name>
    <dbReference type="NCBI Taxonomy" id="38038"/>
    <lineage>
        <taxon>Eukaryota</taxon>
        <taxon>Fungi</taxon>
        <taxon>Dikarya</taxon>
        <taxon>Ascomycota</taxon>
        <taxon>Pezizomycotina</taxon>
        <taxon>Leotiomycetes</taxon>
        <taxon>Helotiales</taxon>
        <taxon>Ploettnerulaceae</taxon>
        <taxon>Rhynchosporium</taxon>
    </lineage>
</organism>
<keyword evidence="2" id="KW-1185">Reference proteome</keyword>
<evidence type="ECO:0000313" key="2">
    <source>
        <dbReference type="Proteomes" id="UP000177625"/>
    </source>
</evidence>
<protein>
    <submittedName>
        <fullName evidence="1">Uncharacterized protein</fullName>
    </submittedName>
</protein>
<sequence>MIEEENGALHTFIRLASSDHIESTIIPELLWVLGYSMAAPILADEVMHTILRIYDSSCDSKQHQTPRAEAAHIADLQAPARSKLNRFVMDYVASFGPSKILESDYLETSSDYVTDWQVFIHGGGDLVWFIRNYIYKYLIHATFLPAQQLPNQGKYIKAPVLNQALHLWVGIR</sequence>
<reference evidence="2" key="1">
    <citation type="submission" date="2016-03" db="EMBL/GenBank/DDBJ databases">
        <authorList>
            <person name="Guldener U."/>
        </authorList>
    </citation>
    <scope>NUCLEOTIDE SEQUENCE [LARGE SCALE GENOMIC DNA]</scope>
</reference>
<accession>A0A1E1MTX9</accession>
<dbReference type="AlphaFoldDB" id="A0A1E1MTX9"/>
<name>A0A1E1MTX9_RHYSE</name>
<dbReference type="Proteomes" id="UP000177625">
    <property type="component" value="Unassembled WGS sequence"/>
</dbReference>
<evidence type="ECO:0000313" key="1">
    <source>
        <dbReference type="EMBL" id="CZT52530.1"/>
    </source>
</evidence>
<dbReference type="EMBL" id="FJVC01000602">
    <property type="protein sequence ID" value="CZT52530.1"/>
    <property type="molecule type" value="Genomic_DNA"/>
</dbReference>
<gene>
    <name evidence="1" type="ORF">RSE6_13877</name>
</gene>
<proteinExistence type="predicted"/>